<dbReference type="PANTHER" id="PTHR32432">
    <property type="entry name" value="CELL DIVISION PROTEIN FTSA-RELATED"/>
    <property type="match status" value="1"/>
</dbReference>
<dbReference type="Gene3D" id="3.30.1490.300">
    <property type="match status" value="1"/>
</dbReference>
<dbReference type="Pfam" id="PF11104">
    <property type="entry name" value="PilM_2"/>
    <property type="match status" value="1"/>
</dbReference>
<dbReference type="PANTHER" id="PTHR32432:SF3">
    <property type="entry name" value="ETHANOLAMINE UTILIZATION PROTEIN EUTJ"/>
    <property type="match status" value="1"/>
</dbReference>
<comment type="caution">
    <text evidence="1">The sequence shown here is derived from an EMBL/GenBank/DDBJ whole genome shotgun (WGS) entry which is preliminary data.</text>
</comment>
<dbReference type="InterPro" id="IPR050696">
    <property type="entry name" value="FtsA/MreB"/>
</dbReference>
<name>A0A5D8QIY2_9THEO</name>
<dbReference type="AlphaFoldDB" id="A0A5D8QIY2"/>
<organism evidence="1 2">
    <name type="scientific">Calorimonas adulescens</name>
    <dbReference type="NCBI Taxonomy" id="2606906"/>
    <lineage>
        <taxon>Bacteria</taxon>
        <taxon>Bacillati</taxon>
        <taxon>Bacillota</taxon>
        <taxon>Clostridia</taxon>
        <taxon>Thermoanaerobacterales</taxon>
        <taxon>Thermoanaerobacteraceae</taxon>
        <taxon>Calorimonas</taxon>
    </lineage>
</organism>
<gene>
    <name evidence="1" type="ORF">FWJ32_00830</name>
</gene>
<sequence length="337" mass="37742">MRCEMANRSKKLRGKYIGIDIGNDSVKIVSTPRDISNPLFRTIKTPEGAVEDGYIKNGNALREAMATCFKGKSRFGSSNVVFSILSSAVIIRDIEVPVVPPKELPPLVNNIADEYIPTSLDEYIIDFKQMEVTGEGREKMQKILLFAAPLPLIDGYLKLADSLNLRLSAIDVYQNCIIKAAEYMRNFNYKDYLILDVGGKKTVASFFYSGHFVFSRIFDFGGNNITQLISNFHNISLDEAEDLKINHPSEEIGIDSSLMFEGFVGDLARYLDYYISRYRTDGIENVVITGGGSRFAPLLEYISESLNVEVMPINNFLPDPYVFILNAFGASIREGKV</sequence>
<reference evidence="1 2" key="1">
    <citation type="submission" date="2019-08" db="EMBL/GenBank/DDBJ databases">
        <title>Calorimonas adulescens gen. nov., sp. nov., an anaerobic thermophilic bacterium from Sakhalin hot spring.</title>
        <authorList>
            <person name="Khomyakova M.A."/>
            <person name="Merkel A.Y."/>
            <person name="Novikov A."/>
            <person name="Bonch-Osmolovskaya E.A."/>
            <person name="Slobodkin A.I."/>
        </authorList>
    </citation>
    <scope>NUCLEOTIDE SEQUENCE [LARGE SCALE GENOMIC DNA]</scope>
    <source>
        <strain evidence="1 2">A05MB</strain>
    </source>
</reference>
<accession>A0A5D8QIY2</accession>
<dbReference type="Proteomes" id="UP000322976">
    <property type="component" value="Unassembled WGS sequence"/>
</dbReference>
<protein>
    <recommendedName>
        <fullName evidence="3">Type IV pilus assembly protein PilM</fullName>
    </recommendedName>
</protein>
<dbReference type="CDD" id="cd24049">
    <property type="entry name" value="ASKHA_NBD_PilM"/>
    <property type="match status" value="1"/>
</dbReference>
<keyword evidence="2" id="KW-1185">Reference proteome</keyword>
<dbReference type="SUPFAM" id="SSF53067">
    <property type="entry name" value="Actin-like ATPase domain"/>
    <property type="match status" value="2"/>
</dbReference>
<proteinExistence type="predicted"/>
<evidence type="ECO:0000313" key="2">
    <source>
        <dbReference type="Proteomes" id="UP000322976"/>
    </source>
</evidence>
<dbReference type="Gene3D" id="3.30.420.40">
    <property type="match status" value="2"/>
</dbReference>
<evidence type="ECO:0008006" key="3">
    <source>
        <dbReference type="Google" id="ProtNLM"/>
    </source>
</evidence>
<dbReference type="EMBL" id="VTPS01000001">
    <property type="protein sequence ID" value="TZE83463.1"/>
    <property type="molecule type" value="Genomic_DNA"/>
</dbReference>
<dbReference type="InterPro" id="IPR043129">
    <property type="entry name" value="ATPase_NBD"/>
</dbReference>
<evidence type="ECO:0000313" key="1">
    <source>
        <dbReference type="EMBL" id="TZE83463.1"/>
    </source>
</evidence>
<dbReference type="InterPro" id="IPR005883">
    <property type="entry name" value="PilM"/>
</dbReference>
<dbReference type="PIRSF" id="PIRSF019169">
    <property type="entry name" value="PilM"/>
    <property type="match status" value="1"/>
</dbReference>